<evidence type="ECO:0000313" key="7">
    <source>
        <dbReference type="EMBL" id="ORA61489.1"/>
    </source>
</evidence>
<evidence type="ECO:0000313" key="8">
    <source>
        <dbReference type="Proteomes" id="UP000192801"/>
    </source>
</evidence>
<gene>
    <name evidence="7" type="ORF">BST26_21230</name>
</gene>
<dbReference type="AlphaFoldDB" id="A0A1X0CNB4"/>
<evidence type="ECO:0000259" key="6">
    <source>
        <dbReference type="Pfam" id="PF00294"/>
    </source>
</evidence>
<keyword evidence="3" id="KW-0547">Nucleotide-binding</keyword>
<organism evidence="7 8">
    <name type="scientific">Mycolicibacterium insubricum</name>
    <dbReference type="NCBI Taxonomy" id="444597"/>
    <lineage>
        <taxon>Bacteria</taxon>
        <taxon>Bacillati</taxon>
        <taxon>Actinomycetota</taxon>
        <taxon>Actinomycetes</taxon>
        <taxon>Mycobacteriales</taxon>
        <taxon>Mycobacteriaceae</taxon>
        <taxon>Mycolicibacterium</taxon>
    </lineage>
</organism>
<evidence type="ECO:0000256" key="2">
    <source>
        <dbReference type="ARBA" id="ARBA00022679"/>
    </source>
</evidence>
<evidence type="ECO:0000256" key="5">
    <source>
        <dbReference type="ARBA" id="ARBA00022840"/>
    </source>
</evidence>
<dbReference type="CDD" id="cd01167">
    <property type="entry name" value="bac_FRK"/>
    <property type="match status" value="1"/>
</dbReference>
<dbReference type="Proteomes" id="UP000192801">
    <property type="component" value="Unassembled WGS sequence"/>
</dbReference>
<comment type="caution">
    <text evidence="7">The sequence shown here is derived from an EMBL/GenBank/DDBJ whole genome shotgun (WGS) entry which is preliminary data.</text>
</comment>
<dbReference type="OrthoDB" id="9795789at2"/>
<dbReference type="InterPro" id="IPR050306">
    <property type="entry name" value="PfkB_Carbo_kinase"/>
</dbReference>
<dbReference type="EMBL" id="MVHS01000100">
    <property type="protein sequence ID" value="ORA61489.1"/>
    <property type="molecule type" value="Genomic_DNA"/>
</dbReference>
<dbReference type="PANTHER" id="PTHR43085:SF1">
    <property type="entry name" value="PSEUDOURIDINE KINASE-RELATED"/>
    <property type="match status" value="1"/>
</dbReference>
<name>A0A1X0CNB4_9MYCO</name>
<dbReference type="Gene3D" id="3.40.1190.20">
    <property type="match status" value="1"/>
</dbReference>
<keyword evidence="5" id="KW-0067">ATP-binding</keyword>
<dbReference type="Pfam" id="PF00294">
    <property type="entry name" value="PfkB"/>
    <property type="match status" value="1"/>
</dbReference>
<protein>
    <submittedName>
        <fullName evidence="7">Carbohydrate kinase</fullName>
    </submittedName>
</protein>
<feature type="domain" description="Carbohydrate kinase PfkB" evidence="6">
    <location>
        <begin position="19"/>
        <end position="299"/>
    </location>
</feature>
<dbReference type="InterPro" id="IPR002173">
    <property type="entry name" value="Carboh/pur_kinase_PfkB_CS"/>
</dbReference>
<dbReference type="RefSeq" id="WP_083033934.1">
    <property type="nucleotide sequence ID" value="NZ_AP022618.1"/>
</dbReference>
<comment type="similarity">
    <text evidence="1">Belongs to the carbohydrate kinase PfkB family.</text>
</comment>
<dbReference type="InterPro" id="IPR029056">
    <property type="entry name" value="Ribokinase-like"/>
</dbReference>
<proteinExistence type="inferred from homology"/>
<keyword evidence="8" id="KW-1185">Reference proteome</keyword>
<dbReference type="SUPFAM" id="SSF53613">
    <property type="entry name" value="Ribokinase-like"/>
    <property type="match status" value="1"/>
</dbReference>
<accession>A0A1X0CNB4</accession>
<sequence length="309" mass="32442">MTARVLSVGEAVFDIVIGPDSTSEHIGGSMLNVAVGLATLGQPVSLCSWWAHDPHGEVLAQYARQAGVEITPGTETATSTPVAHARLDADGVASYEFDLTWAVPLPPEPSRFGHLHTGSFAVTLEPGGSTVLELARRMRHHGTVSYDANIRPALMKTPAVVRDRVEAMVRAADLAKASEEDLDWLYPGSTISEVMHTWAKTGPALVVITRGPQGVSALLAGHPEIVHLPQRPVAVVDTVGAGDSFMAGLLSGLLDSELLGSVSARSRLCGADWSQVRPALQRGLLTSALTVGHSGSYAPSLDEVAATAR</sequence>
<dbReference type="InterPro" id="IPR011611">
    <property type="entry name" value="PfkB_dom"/>
</dbReference>
<keyword evidence="4 7" id="KW-0418">Kinase</keyword>
<dbReference type="GO" id="GO:0005524">
    <property type="term" value="F:ATP binding"/>
    <property type="evidence" value="ECO:0007669"/>
    <property type="project" value="UniProtKB-KW"/>
</dbReference>
<dbReference type="STRING" id="444597.BST26_21230"/>
<dbReference type="PANTHER" id="PTHR43085">
    <property type="entry name" value="HEXOKINASE FAMILY MEMBER"/>
    <property type="match status" value="1"/>
</dbReference>
<keyword evidence="2" id="KW-0808">Transferase</keyword>
<evidence type="ECO:0000256" key="3">
    <source>
        <dbReference type="ARBA" id="ARBA00022741"/>
    </source>
</evidence>
<evidence type="ECO:0000256" key="1">
    <source>
        <dbReference type="ARBA" id="ARBA00010688"/>
    </source>
</evidence>
<dbReference type="PROSITE" id="PS00584">
    <property type="entry name" value="PFKB_KINASES_2"/>
    <property type="match status" value="1"/>
</dbReference>
<reference evidence="7 8" key="1">
    <citation type="submission" date="2016-12" db="EMBL/GenBank/DDBJ databases">
        <title>The new phylogeny of genus Mycobacterium.</title>
        <authorList>
            <person name="Tortoli E."/>
            <person name="Trovato A."/>
            <person name="Cirillo D.M."/>
        </authorList>
    </citation>
    <scope>NUCLEOTIDE SEQUENCE [LARGE SCALE GENOMIC DNA]</scope>
    <source>
        <strain evidence="7 8">DSM 45130</strain>
    </source>
</reference>
<dbReference type="GO" id="GO:0016301">
    <property type="term" value="F:kinase activity"/>
    <property type="evidence" value="ECO:0007669"/>
    <property type="project" value="UniProtKB-KW"/>
</dbReference>
<evidence type="ECO:0000256" key="4">
    <source>
        <dbReference type="ARBA" id="ARBA00022777"/>
    </source>
</evidence>